<reference evidence="1" key="1">
    <citation type="submission" date="2021-02" db="EMBL/GenBank/DDBJ databases">
        <authorList>
            <consortium name="DOE Joint Genome Institute"/>
            <person name="Ahrendt S."/>
            <person name="Looney B.P."/>
            <person name="Miyauchi S."/>
            <person name="Morin E."/>
            <person name="Drula E."/>
            <person name="Courty P.E."/>
            <person name="Chicoki N."/>
            <person name="Fauchery L."/>
            <person name="Kohler A."/>
            <person name="Kuo A."/>
            <person name="Labutti K."/>
            <person name="Pangilinan J."/>
            <person name="Lipzen A."/>
            <person name="Riley R."/>
            <person name="Andreopoulos W."/>
            <person name="He G."/>
            <person name="Johnson J."/>
            <person name="Barry K.W."/>
            <person name="Grigoriev I.V."/>
            <person name="Nagy L."/>
            <person name="Hibbett D."/>
            <person name="Henrissat B."/>
            <person name="Matheny P.B."/>
            <person name="Labbe J."/>
            <person name="Martin F."/>
        </authorList>
    </citation>
    <scope>NUCLEOTIDE SEQUENCE</scope>
    <source>
        <strain evidence="1">FP105234-sp</strain>
    </source>
</reference>
<comment type="caution">
    <text evidence="1">The sequence shown here is derived from an EMBL/GenBank/DDBJ whole genome shotgun (WGS) entry which is preliminary data.</text>
</comment>
<sequence length="616" mass="64831">MESLSSTLDTQATSSSAPLPPEPANSTAVPGESAVSAPPSPVKRGPGRPKGSGTKKPVDPNAPLTPKRPVGRPRKDGLPAGSVPRTSSSSTRKRKVAAPGSFAATPVADDGAGPSQPITQADAPSYPASTIPYSYTYSTPQPPWQTTTYSTLSAALQADPPAPLETPAAPPPRPVASTSARAPVAADPLASSDEWLELLREDPMSLLKAVVQAIHAPNPVSRVGLSAEEAFQHHLNTLAPPPGTQAPPYVYGVLKTFWLPSSPAYFSLTASSSTALTPPEHRFFFWDPQPLLFNGIECPFCSMQLHHKGIIRGGPLKVYDLGRPFFIIGAEYRCQNTGCKGRNSPEGRRFASTDPAILRALPPILRDEFPVTMLPGGAAEHTQQWNWQDAGVSKTLWAVVLAGINGGLSKDGTLALLRCCQDGFAAPPAALKREETDGHDKEEVEKVLSQDQMDVAETPTNETAATTYNRDGWKAGDVASTSDSAQPESSSSAAPPATSTAPAVPAPDAPYPQGAPTAYMAYPYAAYPYVYQPPAPASASASAPNPAKRGGDVLDTQTPPAKRVRHCVKCGSKECKGKGGRVFCVNACQDCGSAECKGRNSKRPDKTCADAWPEES</sequence>
<evidence type="ECO:0000313" key="2">
    <source>
        <dbReference type="Proteomes" id="UP000814033"/>
    </source>
</evidence>
<reference evidence="1" key="2">
    <citation type="journal article" date="2022" name="New Phytol.">
        <title>Evolutionary transition to the ectomycorrhizal habit in the genomes of a hyperdiverse lineage of mushroom-forming fungi.</title>
        <authorList>
            <person name="Looney B."/>
            <person name="Miyauchi S."/>
            <person name="Morin E."/>
            <person name="Drula E."/>
            <person name="Courty P.E."/>
            <person name="Kohler A."/>
            <person name="Kuo A."/>
            <person name="LaButti K."/>
            <person name="Pangilinan J."/>
            <person name="Lipzen A."/>
            <person name="Riley R."/>
            <person name="Andreopoulos W."/>
            <person name="He G."/>
            <person name="Johnson J."/>
            <person name="Nolan M."/>
            <person name="Tritt A."/>
            <person name="Barry K.W."/>
            <person name="Grigoriev I.V."/>
            <person name="Nagy L.G."/>
            <person name="Hibbett D."/>
            <person name="Henrissat B."/>
            <person name="Matheny P.B."/>
            <person name="Labbe J."/>
            <person name="Martin F.M."/>
        </authorList>
    </citation>
    <scope>NUCLEOTIDE SEQUENCE</scope>
    <source>
        <strain evidence="1">FP105234-sp</strain>
    </source>
</reference>
<keyword evidence="2" id="KW-1185">Reference proteome</keyword>
<gene>
    <name evidence="1" type="ORF">FA95DRAFT_1573310</name>
</gene>
<protein>
    <submittedName>
        <fullName evidence="1">Uncharacterized protein</fullName>
    </submittedName>
</protein>
<organism evidence="1 2">
    <name type="scientific">Auriscalpium vulgare</name>
    <dbReference type="NCBI Taxonomy" id="40419"/>
    <lineage>
        <taxon>Eukaryota</taxon>
        <taxon>Fungi</taxon>
        <taxon>Dikarya</taxon>
        <taxon>Basidiomycota</taxon>
        <taxon>Agaricomycotina</taxon>
        <taxon>Agaricomycetes</taxon>
        <taxon>Russulales</taxon>
        <taxon>Auriscalpiaceae</taxon>
        <taxon>Auriscalpium</taxon>
    </lineage>
</organism>
<evidence type="ECO:0000313" key="1">
    <source>
        <dbReference type="EMBL" id="KAI0046175.1"/>
    </source>
</evidence>
<accession>A0ACB8RQ63</accession>
<name>A0ACB8RQ63_9AGAM</name>
<proteinExistence type="predicted"/>
<dbReference type="EMBL" id="MU275932">
    <property type="protein sequence ID" value="KAI0046175.1"/>
    <property type="molecule type" value="Genomic_DNA"/>
</dbReference>
<dbReference type="Proteomes" id="UP000814033">
    <property type="component" value="Unassembled WGS sequence"/>
</dbReference>